<dbReference type="STRING" id="590646.G3AYM2"/>
<reference evidence="2 3" key="1">
    <citation type="journal article" date="2011" name="Proc. Natl. Acad. Sci. U.S.A.">
        <title>Comparative genomics of xylose-fermenting fungi for enhanced biofuel production.</title>
        <authorList>
            <person name="Wohlbach D.J."/>
            <person name="Kuo A."/>
            <person name="Sato T.K."/>
            <person name="Potts K.M."/>
            <person name="Salamov A.A."/>
            <person name="LaButti K.M."/>
            <person name="Sun H."/>
            <person name="Clum A."/>
            <person name="Pangilinan J.L."/>
            <person name="Lindquist E.A."/>
            <person name="Lucas S."/>
            <person name="Lapidus A."/>
            <person name="Jin M."/>
            <person name="Gunawan C."/>
            <person name="Balan V."/>
            <person name="Dale B.E."/>
            <person name="Jeffries T.W."/>
            <person name="Zinkel R."/>
            <person name="Barry K.W."/>
            <person name="Grigoriev I.V."/>
            <person name="Gasch A.P."/>
        </authorList>
    </citation>
    <scope>NUCLEOTIDE SEQUENCE [LARGE SCALE GENOMIC DNA]</scope>
    <source>
        <strain evidence="3">ATCC 10573 / BCRC 21748 / CBS 615 / JCM 9827 / NBRC 10315 / NRRL Y-1498 / VKM Y-70</strain>
    </source>
</reference>
<sequence>MFIPSIDICPAKLLSRDISGDVTSTAKSFKSWDTCMDNTACKVIAIVGIVLASLVVMWAISTVIRCVCLGFSCLEALFCCCCRSTSRGYQDKQIQPYENPNMYVRTAPPMYQQQQQYPVSQHAYVPQRSMELGSAHNGYEPAGYQVVDSHSRTDPFQDHKTSYRGNNF</sequence>
<dbReference type="AlphaFoldDB" id="G3AYM2"/>
<keyword evidence="1" id="KW-0472">Membrane</keyword>
<dbReference type="PANTHER" id="PTHR40018">
    <property type="entry name" value="[PSI+] INDUCTION PROTEIN 2"/>
    <property type="match status" value="1"/>
</dbReference>
<gene>
    <name evidence="2" type="ORF">CANTEDRAFT_102462</name>
</gene>
<evidence type="ECO:0000313" key="2">
    <source>
        <dbReference type="EMBL" id="EGV65890.1"/>
    </source>
</evidence>
<dbReference type="PANTHER" id="PTHR40018:SF1">
    <property type="entry name" value="[PSI+] INDUCTION PROTEIN 2"/>
    <property type="match status" value="1"/>
</dbReference>
<keyword evidence="3" id="KW-1185">Reference proteome</keyword>
<keyword evidence="1" id="KW-1133">Transmembrane helix</keyword>
<name>G3AYM2_CANTC</name>
<dbReference type="OrthoDB" id="4075427at2759"/>
<organism evidence="3">
    <name type="scientific">Candida tenuis (strain ATCC 10573 / BCRC 21748 / CBS 615 / JCM 9827 / NBRC 10315 / NRRL Y-1498 / VKM Y-70)</name>
    <name type="common">Yeast</name>
    <name type="synonym">Yamadazyma tenuis</name>
    <dbReference type="NCBI Taxonomy" id="590646"/>
    <lineage>
        <taxon>Eukaryota</taxon>
        <taxon>Fungi</taxon>
        <taxon>Dikarya</taxon>
        <taxon>Ascomycota</taxon>
        <taxon>Saccharomycotina</taxon>
        <taxon>Pichiomycetes</taxon>
        <taxon>Debaryomycetaceae</taxon>
        <taxon>Yamadazyma</taxon>
    </lineage>
</organism>
<dbReference type="eggNOG" id="ENOG502S5JV">
    <property type="taxonomic scope" value="Eukaryota"/>
</dbReference>
<evidence type="ECO:0000256" key="1">
    <source>
        <dbReference type="SAM" id="Phobius"/>
    </source>
</evidence>
<evidence type="ECO:0008006" key="4">
    <source>
        <dbReference type="Google" id="ProtNLM"/>
    </source>
</evidence>
<dbReference type="HOGENOM" id="CLU_1587513_0_0_1"/>
<proteinExistence type="predicted"/>
<dbReference type="InterPro" id="IPR037504">
    <property type="entry name" value="PSI_induc_2"/>
</dbReference>
<dbReference type="Proteomes" id="UP000000707">
    <property type="component" value="Unassembled WGS sequence"/>
</dbReference>
<dbReference type="GO" id="GO:0005886">
    <property type="term" value="C:plasma membrane"/>
    <property type="evidence" value="ECO:0007669"/>
    <property type="project" value="TreeGrafter"/>
</dbReference>
<dbReference type="EMBL" id="GL996512">
    <property type="protein sequence ID" value="EGV65890.1"/>
    <property type="molecule type" value="Genomic_DNA"/>
</dbReference>
<accession>G3AYM2</accession>
<keyword evidence="1" id="KW-0812">Transmembrane</keyword>
<protein>
    <recommendedName>
        <fullName evidence="4">[PSI+] induction protein 2</fullName>
    </recommendedName>
</protein>
<dbReference type="GO" id="GO:0005935">
    <property type="term" value="C:cellular bud neck"/>
    <property type="evidence" value="ECO:0007669"/>
    <property type="project" value="TreeGrafter"/>
</dbReference>
<evidence type="ECO:0000313" key="3">
    <source>
        <dbReference type="Proteomes" id="UP000000707"/>
    </source>
</evidence>
<feature type="transmembrane region" description="Helical" evidence="1">
    <location>
        <begin position="40"/>
        <end position="60"/>
    </location>
</feature>